<dbReference type="AlphaFoldDB" id="A0A3A4QQ83"/>
<dbReference type="GO" id="GO:0009073">
    <property type="term" value="P:aromatic amino acid family biosynthetic process"/>
    <property type="evidence" value="ECO:0007669"/>
    <property type="project" value="InterPro"/>
</dbReference>
<keyword evidence="1 4" id="KW-0808">Transferase</keyword>
<dbReference type="Gene3D" id="3.20.20.70">
    <property type="entry name" value="Aldolase class I"/>
    <property type="match status" value="1"/>
</dbReference>
<evidence type="ECO:0000259" key="3">
    <source>
        <dbReference type="Pfam" id="PF18152"/>
    </source>
</evidence>
<dbReference type="Pfam" id="PF18152">
    <property type="entry name" value="DAHP_snth_FXD"/>
    <property type="match status" value="1"/>
</dbReference>
<accession>A0A3A4QQ83</accession>
<dbReference type="EC" id="2.5.1.54" evidence="4"/>
<feature type="domain" description="DAHP synthetase I/KDSA" evidence="2">
    <location>
        <begin position="92"/>
        <end position="332"/>
    </location>
</feature>
<dbReference type="NCBIfam" id="TIGR01361">
    <property type="entry name" value="DAHP_synth_Bsub"/>
    <property type="match status" value="1"/>
</dbReference>
<evidence type="ECO:0000256" key="1">
    <source>
        <dbReference type="ARBA" id="ARBA00022679"/>
    </source>
</evidence>
<evidence type="ECO:0000313" key="5">
    <source>
        <dbReference type="Proteomes" id="UP000266426"/>
    </source>
</evidence>
<dbReference type="SUPFAM" id="SSF51569">
    <property type="entry name" value="Aldolase"/>
    <property type="match status" value="1"/>
</dbReference>
<name>A0A3A4QQ83_9BACT</name>
<dbReference type="Gene3D" id="3.30.70.1140">
    <property type="entry name" value="Phospho-2-dehydro-3-deoxyheptonate aldolase, domain 1"/>
    <property type="match status" value="1"/>
</dbReference>
<dbReference type="InterPro" id="IPR041071">
    <property type="entry name" value="DAHP_snth_FXD"/>
</dbReference>
<dbReference type="GO" id="GO:0003849">
    <property type="term" value="F:3-deoxy-7-phosphoheptulonate synthase activity"/>
    <property type="evidence" value="ECO:0007669"/>
    <property type="project" value="UniProtKB-EC"/>
</dbReference>
<dbReference type="Proteomes" id="UP000266426">
    <property type="component" value="Unassembled WGS sequence"/>
</dbReference>
<dbReference type="InterPro" id="IPR006268">
    <property type="entry name" value="DAHP_syn_2"/>
</dbReference>
<comment type="caution">
    <text evidence="4">The sequence shown here is derived from an EMBL/GenBank/DDBJ whole genome shotgun (WGS) entry which is preliminary data.</text>
</comment>
<dbReference type="NCBIfam" id="NF006421">
    <property type="entry name" value="PRK08673.1"/>
    <property type="match status" value="1"/>
</dbReference>
<dbReference type="Pfam" id="PF00793">
    <property type="entry name" value="DAHP_synth_1"/>
    <property type="match status" value="1"/>
</dbReference>
<proteinExistence type="predicted"/>
<evidence type="ECO:0000259" key="2">
    <source>
        <dbReference type="Pfam" id="PF00793"/>
    </source>
</evidence>
<dbReference type="InterPro" id="IPR052899">
    <property type="entry name" value="Class-I_DAHP_synthase"/>
</dbReference>
<feature type="domain" description="DAHP synthase ferredoxin-like" evidence="3">
    <location>
        <begin position="1"/>
        <end position="67"/>
    </location>
</feature>
<protein>
    <submittedName>
        <fullName evidence="4">3-deoxy-7-phosphoheptulonate synthase</fullName>
        <ecNumber evidence="4">2.5.1.54</ecNumber>
    </submittedName>
</protein>
<gene>
    <name evidence="4" type="primary">aroF</name>
    <name evidence="4" type="ORF">C4541_13185</name>
</gene>
<dbReference type="InterPro" id="IPR006218">
    <property type="entry name" value="DAHP1/KDSA"/>
</dbReference>
<dbReference type="GO" id="GO:0016832">
    <property type="term" value="F:aldehyde-lyase activity"/>
    <property type="evidence" value="ECO:0007669"/>
    <property type="project" value="InterPro"/>
</dbReference>
<dbReference type="PANTHER" id="PTHR43018:SF2">
    <property type="entry name" value="PHOSPHO-2-DEHYDRO-3-DEOXYHEPTONATE ALDOLASE"/>
    <property type="match status" value="1"/>
</dbReference>
<reference evidence="4 5" key="1">
    <citation type="journal article" date="2017" name="ISME J.">
        <title>Energy and carbon metabolisms in a deep terrestrial subsurface fluid microbial community.</title>
        <authorList>
            <person name="Momper L."/>
            <person name="Jungbluth S.P."/>
            <person name="Lee M.D."/>
            <person name="Amend J.P."/>
        </authorList>
    </citation>
    <scope>NUCLEOTIDE SEQUENCE [LARGE SCALE GENOMIC DNA]</scope>
    <source>
        <strain evidence="4">SURF_26</strain>
    </source>
</reference>
<dbReference type="InterPro" id="IPR013785">
    <property type="entry name" value="Aldolase_TIM"/>
</dbReference>
<dbReference type="NCBIfam" id="NF009239">
    <property type="entry name" value="PRK12595.1"/>
    <property type="match status" value="1"/>
</dbReference>
<evidence type="ECO:0000313" key="4">
    <source>
        <dbReference type="EMBL" id="RJP55998.1"/>
    </source>
</evidence>
<dbReference type="EMBL" id="QZJZ01000104">
    <property type="protein sequence ID" value="RJP55998.1"/>
    <property type="molecule type" value="Genomic_DNA"/>
</dbReference>
<organism evidence="4 5">
    <name type="scientific">Candidatus Auribacter fodinae</name>
    <dbReference type="NCBI Taxonomy" id="2093366"/>
    <lineage>
        <taxon>Bacteria</taxon>
        <taxon>Pseudomonadati</taxon>
        <taxon>Candidatus Auribacterota</taxon>
        <taxon>Candidatus Auribacteria</taxon>
        <taxon>Candidatus Auribacterales</taxon>
        <taxon>Candidatus Auribacteraceae</taxon>
        <taxon>Candidatus Auribacter</taxon>
    </lineage>
</organism>
<sequence length="346" mass="37747">MIIRMKKSATQDDIRKVEERIQNAGLKASVSCGESLTIIGVIGDVTLLSPGLIEEIPGVESIMRVSKPYKLISKEFNPNPREVRVRGLKIIDGTFTIIAGPCAVESRTQMIESAKIVKEIGCEILRGGAFKPRTSPYDFQGLGEEGLKYLKEAADLTGLPMITEVTGSDKVDLIAEYADILQVGTRNMRSYDLLKQIGKATAGTSKAVLLKRGDNATIDEFLNAAEYIAKEGNENIILCLRGIRTFECAKYVRNTADIGIIPIIKQETGLPVIFDPSHSAGKRDLVLSYSLAAVAAGADGLMVETHYSPETAMCDGKQSLNAKELDQTVRMSRHIFSELSKFKAKC</sequence>
<dbReference type="PANTHER" id="PTHR43018">
    <property type="entry name" value="PHOSPHO-2-DEHYDRO-3-DEOXYHEPTONATE ALDOLASE"/>
    <property type="match status" value="1"/>
</dbReference>